<accession>A0A4R7I2Y9</accession>
<dbReference type="EMBL" id="SOAU01000001">
    <property type="protein sequence ID" value="TDT17982.1"/>
    <property type="molecule type" value="Genomic_DNA"/>
</dbReference>
<dbReference type="SUPFAM" id="SSF52402">
    <property type="entry name" value="Adenine nucleotide alpha hydrolases-like"/>
    <property type="match status" value="1"/>
</dbReference>
<evidence type="ECO:0000313" key="2">
    <source>
        <dbReference type="Proteomes" id="UP000294558"/>
    </source>
</evidence>
<dbReference type="RefSeq" id="WP_133870230.1">
    <property type="nucleotide sequence ID" value="NZ_SOAU01000001.1"/>
</dbReference>
<reference evidence="1 2" key="1">
    <citation type="submission" date="2019-03" db="EMBL/GenBank/DDBJ databases">
        <title>Sequencing the genomes of 1000 actinobacteria strains.</title>
        <authorList>
            <person name="Klenk H.-P."/>
        </authorList>
    </citation>
    <scope>NUCLEOTIDE SEQUENCE [LARGE SCALE GENOMIC DNA]</scope>
    <source>
        <strain evidence="1 2">DSM 18936</strain>
    </source>
</reference>
<name>A0A4R7I2Y9_9ACTN</name>
<dbReference type="Proteomes" id="UP000294558">
    <property type="component" value="Unassembled WGS sequence"/>
</dbReference>
<protein>
    <recommendedName>
        <fullName evidence="3">Universal stress protein family protein</fullName>
    </recommendedName>
</protein>
<gene>
    <name evidence="1" type="ORF">BDK89_3596</name>
</gene>
<organism evidence="1 2">
    <name type="scientific">Ilumatobacter fluminis</name>
    <dbReference type="NCBI Taxonomy" id="467091"/>
    <lineage>
        <taxon>Bacteria</taxon>
        <taxon>Bacillati</taxon>
        <taxon>Actinomycetota</taxon>
        <taxon>Acidimicrobiia</taxon>
        <taxon>Acidimicrobiales</taxon>
        <taxon>Ilumatobacteraceae</taxon>
        <taxon>Ilumatobacter</taxon>
    </lineage>
</organism>
<keyword evidence="2" id="KW-1185">Reference proteome</keyword>
<comment type="caution">
    <text evidence="1">The sequence shown here is derived from an EMBL/GenBank/DDBJ whole genome shotgun (WGS) entry which is preliminary data.</text>
</comment>
<evidence type="ECO:0008006" key="3">
    <source>
        <dbReference type="Google" id="ProtNLM"/>
    </source>
</evidence>
<sequence length="180" mass="19432">MTSSTRPSQRQIDPAAADALRGATKLAVATDTDDETLAATRTVAASLAAEYDVSVVLYDRSEETWMDHPHPSGVCDRADLADRDRQHLADQMTEFDEAGVEVTAWIATVPSITEIVDVVLQAGADVILLPDKTDHPKLLDRLKADSPSDVVERIISQNLDAPVPVLVDDGSTIRVETTDV</sequence>
<dbReference type="AlphaFoldDB" id="A0A4R7I2Y9"/>
<evidence type="ECO:0000313" key="1">
    <source>
        <dbReference type="EMBL" id="TDT17982.1"/>
    </source>
</evidence>
<proteinExistence type="predicted"/>